<protein>
    <submittedName>
        <fullName evidence="2">Uncharacterized protein</fullName>
    </submittedName>
</protein>
<evidence type="ECO:0000313" key="2">
    <source>
        <dbReference type="EMBL" id="OMO53170.1"/>
    </source>
</evidence>
<organism evidence="2 3">
    <name type="scientific">Corchorus capsularis</name>
    <name type="common">Jute</name>
    <dbReference type="NCBI Taxonomy" id="210143"/>
    <lineage>
        <taxon>Eukaryota</taxon>
        <taxon>Viridiplantae</taxon>
        <taxon>Streptophyta</taxon>
        <taxon>Embryophyta</taxon>
        <taxon>Tracheophyta</taxon>
        <taxon>Spermatophyta</taxon>
        <taxon>Magnoliopsida</taxon>
        <taxon>eudicotyledons</taxon>
        <taxon>Gunneridae</taxon>
        <taxon>Pentapetalae</taxon>
        <taxon>rosids</taxon>
        <taxon>malvids</taxon>
        <taxon>Malvales</taxon>
        <taxon>Malvaceae</taxon>
        <taxon>Grewioideae</taxon>
        <taxon>Apeibeae</taxon>
        <taxon>Corchorus</taxon>
    </lineage>
</organism>
<dbReference type="PANTHER" id="PTHR35125:SF2">
    <property type="entry name" value="PROTEIN PATRONUS 2-LIKE"/>
    <property type="match status" value="1"/>
</dbReference>
<name>A0A1R3G573_COCAP</name>
<dbReference type="PANTHER" id="PTHR35125">
    <property type="entry name" value="NEURON NAVIGATOR 1-LIKE-RELATED"/>
    <property type="match status" value="1"/>
</dbReference>
<gene>
    <name evidence="2" type="ORF">CCACVL1_28835</name>
</gene>
<sequence>MSLLQRKPLSDISNSGKPRLPETRKSQAGVRKPLSDISNSGKPRLPETRKRNKNQSKKLPILAEAEGSPESIDFHNHDECIKAKERSLMISTSEFLDFSDASAEPTSPLMTPEYRLIKSPLKIKSKPSPSPSPEPLWDWDDEGIFHLIESPLRLKPELLDIDHFI</sequence>
<dbReference type="EMBL" id="AWWV01015289">
    <property type="protein sequence ID" value="OMO53170.1"/>
    <property type="molecule type" value="Genomic_DNA"/>
</dbReference>
<keyword evidence="3" id="KW-1185">Reference proteome</keyword>
<dbReference type="InterPro" id="IPR039326">
    <property type="entry name" value="Patronus"/>
</dbReference>
<comment type="caution">
    <text evidence="2">The sequence shown here is derived from an EMBL/GenBank/DDBJ whole genome shotgun (WGS) entry which is preliminary data.</text>
</comment>
<feature type="region of interest" description="Disordered" evidence="1">
    <location>
        <begin position="1"/>
        <end position="73"/>
    </location>
</feature>
<evidence type="ECO:0000256" key="1">
    <source>
        <dbReference type="SAM" id="MobiDB-lite"/>
    </source>
</evidence>
<dbReference type="OrthoDB" id="10419043at2759"/>
<dbReference type="Proteomes" id="UP000188268">
    <property type="component" value="Unassembled WGS sequence"/>
</dbReference>
<proteinExistence type="predicted"/>
<dbReference type="AlphaFoldDB" id="A0A1R3G573"/>
<evidence type="ECO:0000313" key="3">
    <source>
        <dbReference type="Proteomes" id="UP000188268"/>
    </source>
</evidence>
<dbReference type="Gramene" id="OMO53170">
    <property type="protein sequence ID" value="OMO53170"/>
    <property type="gene ID" value="CCACVL1_28835"/>
</dbReference>
<dbReference type="GO" id="GO:0007346">
    <property type="term" value="P:regulation of mitotic cell cycle"/>
    <property type="evidence" value="ECO:0007669"/>
    <property type="project" value="InterPro"/>
</dbReference>
<accession>A0A1R3G573</accession>
<reference evidence="2 3" key="1">
    <citation type="submission" date="2013-09" db="EMBL/GenBank/DDBJ databases">
        <title>Corchorus capsularis genome sequencing.</title>
        <authorList>
            <person name="Alam M."/>
            <person name="Haque M.S."/>
            <person name="Islam M.S."/>
            <person name="Emdad E.M."/>
            <person name="Islam M.M."/>
            <person name="Ahmed B."/>
            <person name="Halim A."/>
            <person name="Hossen Q.M.M."/>
            <person name="Hossain M.Z."/>
            <person name="Ahmed R."/>
            <person name="Khan M.M."/>
            <person name="Islam R."/>
            <person name="Rashid M.M."/>
            <person name="Khan S.A."/>
            <person name="Rahman M.S."/>
            <person name="Alam M."/>
        </authorList>
    </citation>
    <scope>NUCLEOTIDE SEQUENCE [LARGE SCALE GENOMIC DNA]</scope>
    <source>
        <strain evidence="3">cv. CVL-1</strain>
        <tissue evidence="2">Whole seedling</tissue>
    </source>
</reference>